<reference evidence="2" key="1">
    <citation type="submission" date="2021-02" db="EMBL/GenBank/DDBJ databases">
        <authorList>
            <person name="Nowell W R."/>
        </authorList>
    </citation>
    <scope>NUCLEOTIDE SEQUENCE</scope>
</reference>
<gene>
    <name evidence="2" type="ORF">BYL167_LOCUS29736</name>
</gene>
<dbReference type="AlphaFoldDB" id="A0A8S2UYJ3"/>
<accession>A0A8S2UYJ3</accession>
<evidence type="ECO:0000313" key="3">
    <source>
        <dbReference type="Proteomes" id="UP000681967"/>
    </source>
</evidence>
<comment type="caution">
    <text evidence="2">The sequence shown here is derived from an EMBL/GenBank/DDBJ whole genome shotgun (WGS) entry which is preliminary data.</text>
</comment>
<organism evidence="2 3">
    <name type="scientific">Rotaria magnacalcarata</name>
    <dbReference type="NCBI Taxonomy" id="392030"/>
    <lineage>
        <taxon>Eukaryota</taxon>
        <taxon>Metazoa</taxon>
        <taxon>Spiralia</taxon>
        <taxon>Gnathifera</taxon>
        <taxon>Rotifera</taxon>
        <taxon>Eurotatoria</taxon>
        <taxon>Bdelloidea</taxon>
        <taxon>Philodinida</taxon>
        <taxon>Philodinidae</taxon>
        <taxon>Rotaria</taxon>
    </lineage>
</organism>
<feature type="compositionally biased region" description="Low complexity" evidence="1">
    <location>
        <begin position="99"/>
        <end position="109"/>
    </location>
</feature>
<feature type="region of interest" description="Disordered" evidence="1">
    <location>
        <begin position="88"/>
        <end position="119"/>
    </location>
</feature>
<evidence type="ECO:0000256" key="1">
    <source>
        <dbReference type="SAM" id="MobiDB-lite"/>
    </source>
</evidence>
<name>A0A8S2UYJ3_9BILA</name>
<dbReference type="Proteomes" id="UP000681967">
    <property type="component" value="Unassembled WGS sequence"/>
</dbReference>
<evidence type="ECO:0000313" key="2">
    <source>
        <dbReference type="EMBL" id="CAF4357207.1"/>
    </source>
</evidence>
<proteinExistence type="predicted"/>
<feature type="non-terminal residue" evidence="2">
    <location>
        <position position="119"/>
    </location>
</feature>
<sequence>MSIIIRERSDIVDFRPIQIDGPKYHGYRWEPMVRLELNEKGEFILPFSRRVIDVDFLLWPKVPSSCIHCGCIDFEKKSDPYHILNDTDDDNGSIAMSASSTTSDDYISNSDDDDNDIVS</sequence>
<protein>
    <submittedName>
        <fullName evidence="2">Uncharacterized protein</fullName>
    </submittedName>
</protein>
<dbReference type="EMBL" id="CAJOBH010046487">
    <property type="protein sequence ID" value="CAF4357207.1"/>
    <property type="molecule type" value="Genomic_DNA"/>
</dbReference>
<feature type="compositionally biased region" description="Acidic residues" evidence="1">
    <location>
        <begin position="110"/>
        <end position="119"/>
    </location>
</feature>